<comment type="caution">
    <text evidence="3">The sequence shown here is derived from an EMBL/GenBank/DDBJ whole genome shotgun (WGS) entry which is preliminary data.</text>
</comment>
<feature type="domain" description="UBA" evidence="2">
    <location>
        <begin position="211"/>
        <end position="255"/>
    </location>
</feature>
<dbReference type="SUPFAM" id="SSF46934">
    <property type="entry name" value="UBA-like"/>
    <property type="match status" value="1"/>
</dbReference>
<dbReference type="EMBL" id="VSWD01000007">
    <property type="protein sequence ID" value="KAK3097815.1"/>
    <property type="molecule type" value="Genomic_DNA"/>
</dbReference>
<dbReference type="InterPro" id="IPR042575">
    <property type="entry name" value="UBAP1_C"/>
</dbReference>
<dbReference type="GO" id="GO:0000813">
    <property type="term" value="C:ESCRT I complex"/>
    <property type="evidence" value="ECO:0007669"/>
    <property type="project" value="InterPro"/>
</dbReference>
<sequence length="255" mass="28026">MESKPTLSVILSMRSMLVGVVIRAANAPKPAVPPRPAEGFIKRGPAFSQGFNSPTNDESDEEDILPISLRQIPLVRPSSQQFSAHTLFYQESASVPTSSSEPSWNKYTPLPTPRSGFSPPITSPSSKSSSSSEMASPGEIDPYLRLPGDAQRLVDSLVSMGFSRPRVARAVERIGTDEKEVIEHLCLVNKLSEKGFDAYQAETTLITYNNNLEKSEIFLSLYKQFQELGFTGDRIKDALINNDLDSEKALDQLTS</sequence>
<accession>A0AA89C7B3</accession>
<proteinExistence type="predicted"/>
<dbReference type="InterPro" id="IPR038870">
    <property type="entry name" value="UBAP1"/>
</dbReference>
<feature type="region of interest" description="Disordered" evidence="1">
    <location>
        <begin position="95"/>
        <end position="142"/>
    </location>
</feature>
<evidence type="ECO:0000313" key="3">
    <source>
        <dbReference type="EMBL" id="KAK3097815.1"/>
    </source>
</evidence>
<dbReference type="PROSITE" id="PS50030">
    <property type="entry name" value="UBA"/>
    <property type="match status" value="2"/>
</dbReference>
<dbReference type="PANTHER" id="PTHR15960">
    <property type="entry name" value="LD44032P"/>
    <property type="match status" value="1"/>
</dbReference>
<dbReference type="Proteomes" id="UP001186944">
    <property type="component" value="Unassembled WGS sequence"/>
</dbReference>
<dbReference type="AlphaFoldDB" id="A0AA89C7B3"/>
<gene>
    <name evidence="3" type="ORF">FSP39_013436</name>
</gene>
<evidence type="ECO:0000313" key="4">
    <source>
        <dbReference type="Proteomes" id="UP001186944"/>
    </source>
</evidence>
<dbReference type="GO" id="GO:0043130">
    <property type="term" value="F:ubiquitin binding"/>
    <property type="evidence" value="ECO:0007669"/>
    <property type="project" value="InterPro"/>
</dbReference>
<dbReference type="PANTHER" id="PTHR15960:SF5">
    <property type="entry name" value="LD44032P"/>
    <property type="match status" value="1"/>
</dbReference>
<reference evidence="3" key="1">
    <citation type="submission" date="2019-08" db="EMBL/GenBank/DDBJ databases">
        <title>The improved chromosome-level genome for the pearl oyster Pinctada fucata martensii using PacBio sequencing and Hi-C.</title>
        <authorList>
            <person name="Zheng Z."/>
        </authorList>
    </citation>
    <scope>NUCLEOTIDE SEQUENCE</scope>
    <source>
        <strain evidence="3">ZZ-2019</strain>
        <tissue evidence="3">Adductor muscle</tissue>
    </source>
</reference>
<evidence type="ECO:0000256" key="1">
    <source>
        <dbReference type="SAM" id="MobiDB-lite"/>
    </source>
</evidence>
<dbReference type="Gene3D" id="1.20.120.1920">
    <property type="entry name" value="UBAP1 SOUBA domain"/>
    <property type="match status" value="1"/>
</dbReference>
<feature type="region of interest" description="Disordered" evidence="1">
    <location>
        <begin position="28"/>
        <end position="63"/>
    </location>
</feature>
<evidence type="ECO:0000259" key="2">
    <source>
        <dbReference type="PROSITE" id="PS50030"/>
    </source>
</evidence>
<dbReference type="InterPro" id="IPR009060">
    <property type="entry name" value="UBA-like_sf"/>
</dbReference>
<dbReference type="InterPro" id="IPR015940">
    <property type="entry name" value="UBA"/>
</dbReference>
<keyword evidence="4" id="KW-1185">Reference proteome</keyword>
<dbReference type="GO" id="GO:0043162">
    <property type="term" value="P:ubiquitin-dependent protein catabolic process via the multivesicular body sorting pathway"/>
    <property type="evidence" value="ECO:0007669"/>
    <property type="project" value="InterPro"/>
</dbReference>
<name>A0AA89C7B3_PINIB</name>
<feature type="compositionally biased region" description="Low complexity" evidence="1">
    <location>
        <begin position="118"/>
        <end position="137"/>
    </location>
</feature>
<feature type="domain" description="UBA" evidence="2">
    <location>
        <begin position="147"/>
        <end position="185"/>
    </location>
</feature>
<protein>
    <recommendedName>
        <fullName evidence="2">UBA domain-containing protein</fullName>
    </recommendedName>
</protein>
<dbReference type="CDD" id="cd14316">
    <property type="entry name" value="UBA2_UBAP1_like"/>
    <property type="match status" value="1"/>
</dbReference>
<organism evidence="3 4">
    <name type="scientific">Pinctada imbricata</name>
    <name type="common">Atlantic pearl-oyster</name>
    <name type="synonym">Pinctada martensii</name>
    <dbReference type="NCBI Taxonomy" id="66713"/>
    <lineage>
        <taxon>Eukaryota</taxon>
        <taxon>Metazoa</taxon>
        <taxon>Spiralia</taxon>
        <taxon>Lophotrochozoa</taxon>
        <taxon>Mollusca</taxon>
        <taxon>Bivalvia</taxon>
        <taxon>Autobranchia</taxon>
        <taxon>Pteriomorphia</taxon>
        <taxon>Pterioida</taxon>
        <taxon>Pterioidea</taxon>
        <taxon>Pteriidae</taxon>
        <taxon>Pinctada</taxon>
    </lineage>
</organism>